<dbReference type="InterPro" id="IPR058031">
    <property type="entry name" value="AAA_lid_NorR"/>
</dbReference>
<dbReference type="InterPro" id="IPR002078">
    <property type="entry name" value="Sigma_54_int"/>
</dbReference>
<dbReference type="GO" id="GO:0005524">
    <property type="term" value="F:ATP binding"/>
    <property type="evidence" value="ECO:0007669"/>
    <property type="project" value="UniProtKB-KW"/>
</dbReference>
<dbReference type="OrthoDB" id="9803970at2"/>
<dbReference type="GO" id="GO:0000160">
    <property type="term" value="P:phosphorelay signal transduction system"/>
    <property type="evidence" value="ECO:0007669"/>
    <property type="project" value="InterPro"/>
</dbReference>
<reference evidence="9 10" key="1">
    <citation type="submission" date="2019-03" db="EMBL/GenBank/DDBJ databases">
        <title>Genomic Encyclopedia of Type Strains, Phase IV (KMG-IV): sequencing the most valuable type-strain genomes for metagenomic binning, comparative biology and taxonomic classification.</title>
        <authorList>
            <person name="Goeker M."/>
        </authorList>
    </citation>
    <scope>NUCLEOTIDE SEQUENCE [LARGE SCALE GENOMIC DNA]</scope>
    <source>
        <strain evidence="9 10">DSM 24984</strain>
    </source>
</reference>
<keyword evidence="2" id="KW-0067">ATP-binding</keyword>
<dbReference type="Proteomes" id="UP000294614">
    <property type="component" value="Unassembled WGS sequence"/>
</dbReference>
<dbReference type="GO" id="GO:0043565">
    <property type="term" value="F:sequence-specific DNA binding"/>
    <property type="evidence" value="ECO:0007669"/>
    <property type="project" value="InterPro"/>
</dbReference>
<gene>
    <name evidence="9" type="ORF">C8D98_1215</name>
</gene>
<name>A0A4R1KEY5_9BACT</name>
<evidence type="ECO:0000313" key="9">
    <source>
        <dbReference type="EMBL" id="TCK62680.1"/>
    </source>
</evidence>
<evidence type="ECO:0000256" key="2">
    <source>
        <dbReference type="ARBA" id="ARBA00022840"/>
    </source>
</evidence>
<dbReference type="FunFam" id="3.40.50.300:FF:000006">
    <property type="entry name" value="DNA-binding transcriptional regulator NtrC"/>
    <property type="match status" value="1"/>
</dbReference>
<protein>
    <submittedName>
        <fullName evidence="9">DNA-binding NtrC family response regulator</fullName>
    </submittedName>
</protein>
<dbReference type="SMART" id="SM00382">
    <property type="entry name" value="AAA"/>
    <property type="match status" value="1"/>
</dbReference>
<sequence>MKSKILIVEDDLLLGKSLVRSFSKEYETTLTNTFASAKNALMYEDFDVAILDVSLPDGEGTDLLPLLKNSPGGTEAIVVTAFPEVQMAVKTLKMGAFDYVNKPFELEDLHLCVNNALSLKLAKQNLGAINAMKNKSSLDAIVGSSEIMQKLKQQITLAAQSDETRVLISGETGTGKELVAEAIHRLSPRKERPFMSINSAGLPEQLVESELFGYEQGAFTDARKSKKGLIEMASGGTLFMDEIGDLPMTTQVKLLRFLENGTFYKLGATRETKVNVRIITATHRDLEELVKEGKFREDLFFRLNVVNLKIPPLAARGEDSVELAQYYLDRYRRKMNKPPMTLSQHDIQTVLNYGWPGNVRELRNIMERTALFGTMPELCIKPRNTAVVQAETCRMLPLKDVEKQHILAVYSMSDNNKTKAAQILGLSRLTLRKKLEEYGIDDAD</sequence>
<dbReference type="InterPro" id="IPR002197">
    <property type="entry name" value="HTH_Fis"/>
</dbReference>
<feature type="domain" description="Response regulatory" evidence="8">
    <location>
        <begin position="4"/>
        <end position="117"/>
    </location>
</feature>
<keyword evidence="10" id="KW-1185">Reference proteome</keyword>
<dbReference type="GO" id="GO:0006355">
    <property type="term" value="P:regulation of DNA-templated transcription"/>
    <property type="evidence" value="ECO:0007669"/>
    <property type="project" value="InterPro"/>
</dbReference>
<comment type="caution">
    <text evidence="9">The sequence shown here is derived from an EMBL/GenBank/DDBJ whole genome shotgun (WGS) entry which is preliminary data.</text>
</comment>
<keyword evidence="4 9" id="KW-0238">DNA-binding</keyword>
<dbReference type="PROSITE" id="PS00688">
    <property type="entry name" value="SIGMA54_INTERACT_3"/>
    <property type="match status" value="1"/>
</dbReference>
<dbReference type="Pfam" id="PF25601">
    <property type="entry name" value="AAA_lid_14"/>
    <property type="match status" value="1"/>
</dbReference>
<evidence type="ECO:0000256" key="6">
    <source>
        <dbReference type="PROSITE-ProRule" id="PRU00169"/>
    </source>
</evidence>
<dbReference type="Pfam" id="PF00158">
    <property type="entry name" value="Sigma54_activat"/>
    <property type="match status" value="1"/>
</dbReference>
<dbReference type="SUPFAM" id="SSF52172">
    <property type="entry name" value="CheY-like"/>
    <property type="match status" value="1"/>
</dbReference>
<dbReference type="Gene3D" id="1.10.10.60">
    <property type="entry name" value="Homeodomain-like"/>
    <property type="match status" value="1"/>
</dbReference>
<dbReference type="InterPro" id="IPR027417">
    <property type="entry name" value="P-loop_NTPase"/>
</dbReference>
<dbReference type="PANTHER" id="PTHR32071">
    <property type="entry name" value="TRANSCRIPTIONAL REGULATORY PROTEIN"/>
    <property type="match status" value="1"/>
</dbReference>
<keyword evidence="6" id="KW-0597">Phosphoprotein</keyword>
<evidence type="ECO:0000259" key="7">
    <source>
        <dbReference type="PROSITE" id="PS50045"/>
    </source>
</evidence>
<dbReference type="SUPFAM" id="SSF46689">
    <property type="entry name" value="Homeodomain-like"/>
    <property type="match status" value="1"/>
</dbReference>
<dbReference type="Gene3D" id="3.40.50.300">
    <property type="entry name" value="P-loop containing nucleotide triphosphate hydrolases"/>
    <property type="match status" value="1"/>
</dbReference>
<keyword evidence="3" id="KW-0805">Transcription regulation</keyword>
<evidence type="ECO:0000256" key="4">
    <source>
        <dbReference type="ARBA" id="ARBA00023125"/>
    </source>
</evidence>
<organism evidence="9 10">
    <name type="scientific">Seleniivibrio woodruffii</name>
    <dbReference type="NCBI Taxonomy" id="1078050"/>
    <lineage>
        <taxon>Bacteria</taxon>
        <taxon>Pseudomonadati</taxon>
        <taxon>Deferribacterota</taxon>
        <taxon>Deferribacteres</taxon>
        <taxon>Deferribacterales</taxon>
        <taxon>Geovibrionaceae</taxon>
        <taxon>Seleniivibrio</taxon>
    </lineage>
</organism>
<dbReference type="InterPro" id="IPR009057">
    <property type="entry name" value="Homeodomain-like_sf"/>
</dbReference>
<dbReference type="EMBL" id="SMGG01000003">
    <property type="protein sequence ID" value="TCK62680.1"/>
    <property type="molecule type" value="Genomic_DNA"/>
</dbReference>
<accession>A0A4R1KEY5</accession>
<dbReference type="InterPro" id="IPR003593">
    <property type="entry name" value="AAA+_ATPase"/>
</dbReference>
<evidence type="ECO:0000256" key="3">
    <source>
        <dbReference type="ARBA" id="ARBA00023015"/>
    </source>
</evidence>
<dbReference type="InterPro" id="IPR025662">
    <property type="entry name" value="Sigma_54_int_dom_ATP-bd_1"/>
</dbReference>
<feature type="domain" description="Sigma-54 factor interaction" evidence="7">
    <location>
        <begin position="141"/>
        <end position="371"/>
    </location>
</feature>
<dbReference type="AlphaFoldDB" id="A0A4R1KEY5"/>
<evidence type="ECO:0000313" key="10">
    <source>
        <dbReference type="Proteomes" id="UP000294614"/>
    </source>
</evidence>
<dbReference type="Pfam" id="PF02954">
    <property type="entry name" value="HTH_8"/>
    <property type="match status" value="1"/>
</dbReference>
<feature type="modified residue" description="4-aspartylphosphate" evidence="6">
    <location>
        <position position="52"/>
    </location>
</feature>
<evidence type="ECO:0000256" key="5">
    <source>
        <dbReference type="ARBA" id="ARBA00023163"/>
    </source>
</evidence>
<evidence type="ECO:0000259" key="8">
    <source>
        <dbReference type="PROSITE" id="PS50110"/>
    </source>
</evidence>
<dbReference type="PRINTS" id="PR01590">
    <property type="entry name" value="HTHFIS"/>
</dbReference>
<dbReference type="PROSITE" id="PS00676">
    <property type="entry name" value="SIGMA54_INTERACT_2"/>
    <property type="match status" value="1"/>
</dbReference>
<dbReference type="Pfam" id="PF00072">
    <property type="entry name" value="Response_reg"/>
    <property type="match status" value="1"/>
</dbReference>
<dbReference type="PROSITE" id="PS50110">
    <property type="entry name" value="RESPONSE_REGULATORY"/>
    <property type="match status" value="1"/>
</dbReference>
<dbReference type="PROSITE" id="PS50045">
    <property type="entry name" value="SIGMA54_INTERACT_4"/>
    <property type="match status" value="1"/>
</dbReference>
<dbReference type="InterPro" id="IPR025943">
    <property type="entry name" value="Sigma_54_int_dom_ATP-bd_2"/>
</dbReference>
<dbReference type="InterPro" id="IPR001789">
    <property type="entry name" value="Sig_transdc_resp-reg_receiver"/>
</dbReference>
<dbReference type="RefSeq" id="WP_132872905.1">
    <property type="nucleotide sequence ID" value="NZ_SMGG01000003.1"/>
</dbReference>
<dbReference type="CDD" id="cd00009">
    <property type="entry name" value="AAA"/>
    <property type="match status" value="1"/>
</dbReference>
<dbReference type="Gene3D" id="3.40.50.2300">
    <property type="match status" value="1"/>
</dbReference>
<keyword evidence="1" id="KW-0547">Nucleotide-binding</keyword>
<evidence type="ECO:0000256" key="1">
    <source>
        <dbReference type="ARBA" id="ARBA00022741"/>
    </source>
</evidence>
<dbReference type="InterPro" id="IPR025944">
    <property type="entry name" value="Sigma_54_int_dom_CS"/>
</dbReference>
<dbReference type="PANTHER" id="PTHR32071:SF117">
    <property type="entry name" value="PTS-DEPENDENT DIHYDROXYACETONE KINASE OPERON REGULATORY PROTEIN-RELATED"/>
    <property type="match status" value="1"/>
</dbReference>
<proteinExistence type="predicted"/>
<dbReference type="SUPFAM" id="SSF52540">
    <property type="entry name" value="P-loop containing nucleoside triphosphate hydrolases"/>
    <property type="match status" value="1"/>
</dbReference>
<keyword evidence="5" id="KW-0804">Transcription</keyword>
<dbReference type="SMART" id="SM00448">
    <property type="entry name" value="REC"/>
    <property type="match status" value="1"/>
</dbReference>
<dbReference type="PROSITE" id="PS00675">
    <property type="entry name" value="SIGMA54_INTERACT_1"/>
    <property type="match status" value="1"/>
</dbReference>
<dbReference type="InterPro" id="IPR011006">
    <property type="entry name" value="CheY-like_superfamily"/>
</dbReference>
<dbReference type="Gene3D" id="1.10.8.60">
    <property type="match status" value="1"/>
</dbReference>